<protein>
    <submittedName>
        <fullName evidence="2">Uncharacterized protein</fullName>
    </submittedName>
</protein>
<dbReference type="AlphaFoldDB" id="A0A6G8Q840"/>
<feature type="transmembrane region" description="Helical" evidence="1">
    <location>
        <begin position="21"/>
        <end position="44"/>
    </location>
</feature>
<proteinExistence type="predicted"/>
<feature type="transmembrane region" description="Helical" evidence="1">
    <location>
        <begin position="166"/>
        <end position="186"/>
    </location>
</feature>
<gene>
    <name evidence="2" type="ORF">GBA63_08360</name>
</gene>
<dbReference type="Proteomes" id="UP000501452">
    <property type="component" value="Chromosome"/>
</dbReference>
<accession>A0A6G8Q840</accession>
<sequence>MEERDPQKKIEGMTRIVLRPLASPLPLAFFAFGAGSLMLSGLQLGIIPTSETRSLALVQIGFIFPPLALASVLAFLSRETLGATIMALISFSWLANGLIDLTAPPNSTNATQGLLAVSLAVILLLVGAGALLGKPLLGLVIVLASARFATSGLYELTAATALQTASGVLGCVIAAIALYGGLALGLEDLQGKTVLPIGRRGAARRAFEGDLGEQVGPIESEAGVRKQL</sequence>
<evidence type="ECO:0000256" key="1">
    <source>
        <dbReference type="SAM" id="Phobius"/>
    </source>
</evidence>
<keyword evidence="1" id="KW-0472">Membrane</keyword>
<name>A0A6G8Q840_9ACTN</name>
<feature type="transmembrane region" description="Helical" evidence="1">
    <location>
        <begin position="56"/>
        <end position="76"/>
    </location>
</feature>
<keyword evidence="1" id="KW-1133">Transmembrane helix</keyword>
<keyword evidence="3" id="KW-1185">Reference proteome</keyword>
<dbReference type="RefSeq" id="WP_166175193.1">
    <property type="nucleotide sequence ID" value="NZ_CP045119.1"/>
</dbReference>
<dbReference type="KEGG" id="rub:GBA63_08360"/>
<organism evidence="2 3">
    <name type="scientific">Rubrobacter tropicus</name>
    <dbReference type="NCBI Taxonomy" id="2653851"/>
    <lineage>
        <taxon>Bacteria</taxon>
        <taxon>Bacillati</taxon>
        <taxon>Actinomycetota</taxon>
        <taxon>Rubrobacteria</taxon>
        <taxon>Rubrobacterales</taxon>
        <taxon>Rubrobacteraceae</taxon>
        <taxon>Rubrobacter</taxon>
    </lineage>
</organism>
<feature type="transmembrane region" description="Helical" evidence="1">
    <location>
        <begin position="111"/>
        <end position="131"/>
    </location>
</feature>
<dbReference type="EMBL" id="CP045119">
    <property type="protein sequence ID" value="QIN82654.1"/>
    <property type="molecule type" value="Genomic_DNA"/>
</dbReference>
<evidence type="ECO:0000313" key="2">
    <source>
        <dbReference type="EMBL" id="QIN82654.1"/>
    </source>
</evidence>
<keyword evidence="1" id="KW-0812">Transmembrane</keyword>
<feature type="transmembrane region" description="Helical" evidence="1">
    <location>
        <begin position="81"/>
        <end position="99"/>
    </location>
</feature>
<reference evidence="2 3" key="1">
    <citation type="submission" date="2019-10" db="EMBL/GenBank/DDBJ databases">
        <title>Rubrobacter sp nov SCSIO 52090 isolated from a deep-sea sediment in the South China Sea.</title>
        <authorList>
            <person name="Chen R.W."/>
        </authorList>
    </citation>
    <scope>NUCLEOTIDE SEQUENCE [LARGE SCALE GENOMIC DNA]</scope>
    <source>
        <strain evidence="2 3">SCSIO 52909</strain>
    </source>
</reference>
<evidence type="ECO:0000313" key="3">
    <source>
        <dbReference type="Proteomes" id="UP000501452"/>
    </source>
</evidence>